<evidence type="ECO:0000256" key="3">
    <source>
        <dbReference type="ARBA" id="ARBA00023015"/>
    </source>
</evidence>
<dbReference type="KEGG" id="ido:I598_0363"/>
<dbReference type="InterPro" id="IPR036388">
    <property type="entry name" value="WH-like_DNA-bd_sf"/>
</dbReference>
<keyword evidence="2" id="KW-0663">Pyridoxal phosphate</keyword>
<dbReference type="CDD" id="cd07377">
    <property type="entry name" value="WHTH_GntR"/>
    <property type="match status" value="1"/>
</dbReference>
<dbReference type="InterPro" id="IPR015421">
    <property type="entry name" value="PyrdxlP-dep_Trfase_major"/>
</dbReference>
<organism evidence="7 8">
    <name type="scientific">Isoptericola dokdonensis DS-3</name>
    <dbReference type="NCBI Taxonomy" id="1300344"/>
    <lineage>
        <taxon>Bacteria</taxon>
        <taxon>Bacillati</taxon>
        <taxon>Actinomycetota</taxon>
        <taxon>Actinomycetes</taxon>
        <taxon>Micrococcales</taxon>
        <taxon>Promicromonosporaceae</taxon>
        <taxon>Isoptericola</taxon>
    </lineage>
</organism>
<dbReference type="CDD" id="cd00609">
    <property type="entry name" value="AAT_like"/>
    <property type="match status" value="1"/>
</dbReference>
<name>A0A168EET2_9MICO</name>
<dbReference type="SMART" id="SM00345">
    <property type="entry name" value="HTH_GNTR"/>
    <property type="match status" value="1"/>
</dbReference>
<dbReference type="Gene3D" id="1.10.10.10">
    <property type="entry name" value="Winged helix-like DNA-binding domain superfamily/Winged helix DNA-binding domain"/>
    <property type="match status" value="1"/>
</dbReference>
<dbReference type="OrthoDB" id="199743at2"/>
<dbReference type="GO" id="GO:0003700">
    <property type="term" value="F:DNA-binding transcription factor activity"/>
    <property type="evidence" value="ECO:0007669"/>
    <property type="project" value="InterPro"/>
</dbReference>
<keyword evidence="8" id="KW-1185">Reference proteome</keyword>
<evidence type="ECO:0000256" key="2">
    <source>
        <dbReference type="ARBA" id="ARBA00022898"/>
    </source>
</evidence>
<evidence type="ECO:0000256" key="4">
    <source>
        <dbReference type="ARBA" id="ARBA00023125"/>
    </source>
</evidence>
<evidence type="ECO:0000313" key="7">
    <source>
        <dbReference type="EMBL" id="ANC29951.1"/>
    </source>
</evidence>
<dbReference type="InterPro" id="IPR051446">
    <property type="entry name" value="HTH_trans_reg/aminotransferase"/>
</dbReference>
<dbReference type="PANTHER" id="PTHR46577">
    <property type="entry name" value="HTH-TYPE TRANSCRIPTIONAL REGULATORY PROTEIN GABR"/>
    <property type="match status" value="1"/>
</dbReference>
<dbReference type="SUPFAM" id="SSF46785">
    <property type="entry name" value="Winged helix' DNA-binding domain"/>
    <property type="match status" value="1"/>
</dbReference>
<dbReference type="Gene3D" id="3.40.640.10">
    <property type="entry name" value="Type I PLP-dependent aspartate aminotransferase-like (Major domain)"/>
    <property type="match status" value="1"/>
</dbReference>
<dbReference type="AlphaFoldDB" id="A0A168EET2"/>
<feature type="domain" description="HTH gntR-type" evidence="6">
    <location>
        <begin position="31"/>
        <end position="99"/>
    </location>
</feature>
<evidence type="ECO:0000259" key="6">
    <source>
        <dbReference type="PROSITE" id="PS50949"/>
    </source>
</evidence>
<dbReference type="Pfam" id="PF00155">
    <property type="entry name" value="Aminotran_1_2"/>
    <property type="match status" value="1"/>
</dbReference>
<gene>
    <name evidence="7" type="primary">norG</name>
    <name evidence="7" type="ORF">I598_0363</name>
</gene>
<dbReference type="EMBL" id="CP014209">
    <property type="protein sequence ID" value="ANC29951.1"/>
    <property type="molecule type" value="Genomic_DNA"/>
</dbReference>
<dbReference type="SUPFAM" id="SSF53383">
    <property type="entry name" value="PLP-dependent transferases"/>
    <property type="match status" value="1"/>
</dbReference>
<dbReference type="PANTHER" id="PTHR46577:SF1">
    <property type="entry name" value="HTH-TYPE TRANSCRIPTIONAL REGULATORY PROTEIN GABR"/>
    <property type="match status" value="1"/>
</dbReference>
<comment type="similarity">
    <text evidence="1">In the C-terminal section; belongs to the class-I pyridoxal-phosphate-dependent aminotransferase family.</text>
</comment>
<protein>
    <submittedName>
        <fullName evidence="7">HTH-type transcriptional regulator NorG</fullName>
    </submittedName>
</protein>
<keyword evidence="5" id="KW-0804">Transcription</keyword>
<dbReference type="PATRIC" id="fig|1300344.3.peg.363"/>
<dbReference type="InterPro" id="IPR004839">
    <property type="entry name" value="Aminotransferase_I/II_large"/>
</dbReference>
<dbReference type="InterPro" id="IPR000524">
    <property type="entry name" value="Tscrpt_reg_HTH_GntR"/>
</dbReference>
<evidence type="ECO:0000256" key="5">
    <source>
        <dbReference type="ARBA" id="ARBA00023163"/>
    </source>
</evidence>
<dbReference type="InterPro" id="IPR015424">
    <property type="entry name" value="PyrdxlP-dep_Trfase"/>
</dbReference>
<dbReference type="GO" id="GO:0003677">
    <property type="term" value="F:DNA binding"/>
    <property type="evidence" value="ECO:0007669"/>
    <property type="project" value="UniProtKB-KW"/>
</dbReference>
<dbReference type="Proteomes" id="UP000076794">
    <property type="component" value="Chromosome"/>
</dbReference>
<keyword evidence="3" id="KW-0805">Transcription regulation</keyword>
<reference evidence="7 8" key="1">
    <citation type="submission" date="2016-01" db="EMBL/GenBank/DDBJ databases">
        <title>Complete genome sequence of a soil Actinobacterium, Isoptericola dokdonensis DS-3.</title>
        <authorList>
            <person name="Kwon S.-K."/>
            <person name="Kim J.F."/>
        </authorList>
    </citation>
    <scope>NUCLEOTIDE SEQUENCE [LARGE SCALE GENOMIC DNA]</scope>
    <source>
        <strain evidence="7 8">DS-3</strain>
    </source>
</reference>
<dbReference type="STRING" id="1300344.I598_0363"/>
<dbReference type="GO" id="GO:0030170">
    <property type="term" value="F:pyridoxal phosphate binding"/>
    <property type="evidence" value="ECO:0007669"/>
    <property type="project" value="InterPro"/>
</dbReference>
<keyword evidence="4" id="KW-0238">DNA-binding</keyword>
<accession>A0A168EET2</accession>
<dbReference type="PROSITE" id="PS50949">
    <property type="entry name" value="HTH_GNTR"/>
    <property type="match status" value="1"/>
</dbReference>
<sequence>MTTTTPARTSAVRHLSAPATARLLGAWRAGGPAYVALADALRAAVLAGSLPALTRLPSERDLAAVLKVSRTTTSAAYARLRELGFAASHVGSGTVAVLPRGGRPAAGRPAAGDAPVPDLADEHAVDLAQATPGAVDALHDAYARALEALPAYLATGGYAHLGLDPLREAVARRYTARGVPTDADQVLVTTGAQQALAVLASTLVRRGTTAVVESPTYFHGIEVLHRAGARVVGVPPGDVEALESAVRTTGARYVYVVPDHHNPTGTSLDPERRRAVADLAARLDVTVVGDETLTDLGLDDDAELPPLAGPGTDPRLVSVGSASKSFWGGLRVGWVRADRQLVHRLGAARQVLDIATPVLEQLAVAELLDREDQILPGRRAAVRAQRDLLVEQVRDTFPTWDVPRPAGGLCLWVDLGRPVAQQLAAAGVAEGVQVSPGPRFTPDGSATDHVRLTYTRSPAALTDGVERLARAWRRVTG</sequence>
<dbReference type="InterPro" id="IPR036390">
    <property type="entry name" value="WH_DNA-bd_sf"/>
</dbReference>
<evidence type="ECO:0000256" key="1">
    <source>
        <dbReference type="ARBA" id="ARBA00005384"/>
    </source>
</evidence>
<evidence type="ECO:0000313" key="8">
    <source>
        <dbReference type="Proteomes" id="UP000076794"/>
    </source>
</evidence>
<dbReference type="RefSeq" id="WP_068200758.1">
    <property type="nucleotide sequence ID" value="NZ_CP014209.1"/>
</dbReference>
<dbReference type="Pfam" id="PF00392">
    <property type="entry name" value="GntR"/>
    <property type="match status" value="1"/>
</dbReference>
<proteinExistence type="inferred from homology"/>